<keyword evidence="2" id="KW-1185">Reference proteome</keyword>
<protein>
    <submittedName>
        <fullName evidence="1">Uncharacterized protein</fullName>
    </submittedName>
</protein>
<dbReference type="AlphaFoldDB" id="A0A7W9B5Y6"/>
<gene>
    <name evidence="1" type="ORF">FHR21_002177</name>
</gene>
<accession>A0A7W9B5Y6</accession>
<comment type="caution">
    <text evidence="1">The sequence shown here is derived from an EMBL/GenBank/DDBJ whole genome shotgun (WGS) entry which is preliminary data.</text>
</comment>
<sequence length="729" mass="77965">MELNIVGFVDGDIMKYRNVKIKRRDLLASAGALAVSDSVSHLATDGCGNAPQVDNLPAFDTFDNASSATIPTEIAAVQTKGYSIAGVGAAEYRYDASVDEAYVNENPRSAFISSNGRGFKLGEREPDAAMFGALADDGSSSPPDATAALNALARYYRDHGLDGEANSFGSGLFKLPPGLAFRISGSLHLPWFMWGALNGARLIPMAGTPLRAFDNQAMICLNVDASDRQIKYGGATTVMPRLENFTLWNNDNPLGIINGNTLVEGLRGIYSKSRHGLRNVTTNRLWGSYVKSGTGGSGGGQYTDGILLEDIIVYAHQDPDNYAIQINAFGDNLTIRNVHFSVEPIGQKGLHVKNCNGGTISAVINGAHLFERCIGLDLTGFHCENGGPVKFRGVGGSLRNSLIYNRSNVPMVEVGAYGDYYVPPPLTIEECHFGYNVPVPHTFVPAGYEPDNSDINITTKAGTINIRNCSRTLVSRGEAAQTTYTAAKVARDGELLGAWENNAAWNARNASIVGYTVHSQMRAQPGPLALNAAILGATANVRWNAPNGTYYWRLFGLVGPIDRMCGRIFPGGELSAAKIRGGNAANFDAPIGSPETTNPAMSAMTMYLIRGERPGSYSHQVFAGLMGIKQFYDAGYCLGNGEQWQAIPGGPISVPSVNNVSEIRLIGNDNVEIVAPAPPAYGTWKVGDRVENSALGQASDQKDKHIVASWRCATAGTPGTWLPERVLEV</sequence>
<dbReference type="RefSeq" id="WP_184098067.1">
    <property type="nucleotide sequence ID" value="NZ_JACIJH010000006.1"/>
</dbReference>
<dbReference type="SUPFAM" id="SSF51126">
    <property type="entry name" value="Pectin lyase-like"/>
    <property type="match status" value="1"/>
</dbReference>
<organism evidence="1 2">
    <name type="scientific">Sphingopyxis panaciterrulae</name>
    <dbReference type="NCBI Taxonomy" id="462372"/>
    <lineage>
        <taxon>Bacteria</taxon>
        <taxon>Pseudomonadati</taxon>
        <taxon>Pseudomonadota</taxon>
        <taxon>Alphaproteobacteria</taxon>
        <taxon>Sphingomonadales</taxon>
        <taxon>Sphingomonadaceae</taxon>
        <taxon>Sphingopyxis</taxon>
    </lineage>
</organism>
<dbReference type="Proteomes" id="UP000537161">
    <property type="component" value="Unassembled WGS sequence"/>
</dbReference>
<reference evidence="1 2" key="1">
    <citation type="submission" date="2020-08" db="EMBL/GenBank/DDBJ databases">
        <title>Genomic Encyclopedia of Type Strains, Phase IV (KMG-IV): sequencing the most valuable type-strain genomes for metagenomic binning, comparative biology and taxonomic classification.</title>
        <authorList>
            <person name="Goeker M."/>
        </authorList>
    </citation>
    <scope>NUCLEOTIDE SEQUENCE [LARGE SCALE GENOMIC DNA]</scope>
    <source>
        <strain evidence="1 2">DSM 27163</strain>
    </source>
</reference>
<evidence type="ECO:0000313" key="2">
    <source>
        <dbReference type="Proteomes" id="UP000537161"/>
    </source>
</evidence>
<name>A0A7W9B5Y6_9SPHN</name>
<evidence type="ECO:0000313" key="1">
    <source>
        <dbReference type="EMBL" id="MBB5706818.1"/>
    </source>
</evidence>
<proteinExistence type="predicted"/>
<dbReference type="InterPro" id="IPR011050">
    <property type="entry name" value="Pectin_lyase_fold/virulence"/>
</dbReference>
<dbReference type="EMBL" id="JACIJH010000006">
    <property type="protein sequence ID" value="MBB5706818.1"/>
    <property type="molecule type" value="Genomic_DNA"/>
</dbReference>